<dbReference type="GO" id="GO:0009341">
    <property type="term" value="C:beta-galactosidase complex"/>
    <property type="evidence" value="ECO:0007669"/>
    <property type="project" value="InterPro"/>
</dbReference>
<dbReference type="PANTHER" id="PTHR46323:SF2">
    <property type="entry name" value="BETA-GALACTOSIDASE"/>
    <property type="match status" value="1"/>
</dbReference>
<evidence type="ECO:0000313" key="9">
    <source>
        <dbReference type="Proteomes" id="UP000722485"/>
    </source>
</evidence>
<dbReference type="InterPro" id="IPR008979">
    <property type="entry name" value="Galactose-bd-like_sf"/>
</dbReference>
<dbReference type="InterPro" id="IPR006101">
    <property type="entry name" value="Glyco_hydro_2"/>
</dbReference>
<dbReference type="GO" id="GO:0005990">
    <property type="term" value="P:lactose catabolic process"/>
    <property type="evidence" value="ECO:0007669"/>
    <property type="project" value="TreeGrafter"/>
</dbReference>
<dbReference type="Proteomes" id="UP000722485">
    <property type="component" value="Unassembled WGS sequence"/>
</dbReference>
<dbReference type="Pfam" id="PF02929">
    <property type="entry name" value="Bgal_small_N"/>
    <property type="match status" value="1"/>
</dbReference>
<evidence type="ECO:0000313" key="8">
    <source>
        <dbReference type="EMBL" id="KAF7554682.1"/>
    </source>
</evidence>
<dbReference type="InterPro" id="IPR011013">
    <property type="entry name" value="Gal_mutarotase_sf_dom"/>
</dbReference>
<dbReference type="Gene3D" id="2.60.40.10">
    <property type="entry name" value="Immunoglobulins"/>
    <property type="match status" value="2"/>
</dbReference>
<evidence type="ECO:0000256" key="3">
    <source>
        <dbReference type="ARBA" id="ARBA00012756"/>
    </source>
</evidence>
<proteinExistence type="inferred from homology"/>
<dbReference type="InterPro" id="IPR050347">
    <property type="entry name" value="Bact_Beta-galactosidase"/>
</dbReference>
<dbReference type="EMBL" id="JAANBB010000029">
    <property type="protein sequence ID" value="KAF7554682.1"/>
    <property type="molecule type" value="Genomic_DNA"/>
</dbReference>
<dbReference type="AlphaFoldDB" id="A0A9P5HJ70"/>
<dbReference type="SUPFAM" id="SSF49303">
    <property type="entry name" value="beta-Galactosidase/glucuronidase domain"/>
    <property type="match status" value="2"/>
</dbReference>
<dbReference type="InterPro" id="IPR014718">
    <property type="entry name" value="GH-type_carb-bd"/>
</dbReference>
<gene>
    <name evidence="8" type="ORF">G7Z17_g2734</name>
</gene>
<dbReference type="InterPro" id="IPR013783">
    <property type="entry name" value="Ig-like_fold"/>
</dbReference>
<name>A0A9P5HJ70_9HYPO</name>
<feature type="domain" description="Beta galactosidase small chain/" evidence="7">
    <location>
        <begin position="739"/>
        <end position="1013"/>
    </location>
</feature>
<evidence type="ECO:0000256" key="1">
    <source>
        <dbReference type="ARBA" id="ARBA00001412"/>
    </source>
</evidence>
<dbReference type="SUPFAM" id="SSF49785">
    <property type="entry name" value="Galactose-binding domain-like"/>
    <property type="match status" value="1"/>
</dbReference>
<keyword evidence="5" id="KW-0326">Glycosidase</keyword>
<dbReference type="OrthoDB" id="408320at2759"/>
<dbReference type="Gene3D" id="3.20.20.80">
    <property type="entry name" value="Glycosidases"/>
    <property type="match status" value="1"/>
</dbReference>
<dbReference type="Pfam" id="PF16353">
    <property type="entry name" value="LacZ_4"/>
    <property type="match status" value="1"/>
</dbReference>
<dbReference type="InterPro" id="IPR004199">
    <property type="entry name" value="B-gal_small/dom_5"/>
</dbReference>
<dbReference type="InterPro" id="IPR006103">
    <property type="entry name" value="Glyco_hydro_2_cat"/>
</dbReference>
<accession>A0A9P5HJ70</accession>
<organism evidence="8 9">
    <name type="scientific">Cylindrodendrum hubeiense</name>
    <dbReference type="NCBI Taxonomy" id="595255"/>
    <lineage>
        <taxon>Eukaryota</taxon>
        <taxon>Fungi</taxon>
        <taxon>Dikarya</taxon>
        <taxon>Ascomycota</taxon>
        <taxon>Pezizomycotina</taxon>
        <taxon>Sordariomycetes</taxon>
        <taxon>Hypocreomycetidae</taxon>
        <taxon>Hypocreales</taxon>
        <taxon>Nectriaceae</taxon>
        <taxon>Cylindrodendrum</taxon>
    </lineage>
</organism>
<sequence>MSFPDSQPDWNNLKVLHRNTLTPRAHFFSYTSEETALSFDRKQSEYRSLNGIWKFRHHASPFEALDWGEEDPMTWDNIQVPGMWQLQGYGRPLYSNVNYPFPVDPPRVPYLNETGAYWRKFTVPERWKGQQIRLRFEGVDSAFHVWVNGEEVGYSQGSRNASEFDITPCLNSSLTEHTLAVRVYEFCDGSYIERQDQWLLSGIFRDVYLVAFPNVAITDFSATPEVKDCFTEAILHIAVRLQGETEDKVTAKLYKPNGDLFVHGSFKPGDNHEITVGSNHLKLWSAEEPFLYTLTLYFNGRSLSQRVGFRRIEQRDSNFLVNGKPIIFYGVNRHEHHHLHGRAVPYEAMRDDILLMKRSNINAVRCSHQPNDPRLYQLCDELGLYVMAEADLEAHGFLPIEKPKVPNQHQMARFEIMIQAFAITAKWVSDNPDWREAYLDRAIQLVERFKNHASIIMWSLGNEASYGSNFAEMYHWIKKTDPSRLVHYEGDREAKTADLYSVMYTPPDELKRLVAKRPDRPLIQCEFGHAMGNGPGGLKDYIDVFRSEKLLQGGFIWEWSNHGLLKKEGDISYYAFGGDFGDWPNDADFVLDGLVWSDHTENPGLTEYKKAIEPVTVQLDRGQLRIKNHYDFINLDHLSVTWYLARDSGNTEPVNWSLQEVKPGQSVLADSPVKLEINARETWLTINFRLKKDQPWAPKGHEVAFSQIPLFKSQNLSLGRSLSTSGRLTVQRHGGKLCFITPSPNRPFSFDLIRGTLEWTAPNQQVITNGPELGIYRALTQNDKGSRGDGGEWKRLYLEAAKMHVQGVSWKDNGEGAIQLEVGVRVAPPVLDWACIATMTYTITPTAVQIDVKGDFHGDHPEFIPRLGLTMPLSKDFNQATWFGRGPGESYLDKKEASRFGMWSASLDELQTMYEWPQEHGNRSGVRWARFSSEQSRVGLEVRMTSPFNFSLRKHSIRELDLAQHPHELQEEDVNFLNIDYAQHGLGTGSCGPPPFEQYRLLAGPFEFSSRLSIVDVD</sequence>
<comment type="catalytic activity">
    <reaction evidence="1">
        <text>Hydrolysis of terminal non-reducing beta-D-galactose residues in beta-D-galactosides.</text>
        <dbReference type="EC" id="3.2.1.23"/>
    </reaction>
</comment>
<dbReference type="Pfam" id="PF02837">
    <property type="entry name" value="Glyco_hydro_2_N"/>
    <property type="match status" value="1"/>
</dbReference>
<keyword evidence="9" id="KW-1185">Reference proteome</keyword>
<reference evidence="8" key="1">
    <citation type="submission" date="2020-03" db="EMBL/GenBank/DDBJ databases">
        <title>Draft Genome Sequence of Cylindrodendrum hubeiense.</title>
        <authorList>
            <person name="Buettner E."/>
            <person name="Kellner H."/>
        </authorList>
    </citation>
    <scope>NUCLEOTIDE SEQUENCE</scope>
    <source>
        <strain evidence="8">IHI 201604</strain>
    </source>
</reference>
<dbReference type="SUPFAM" id="SSF51445">
    <property type="entry name" value="(Trans)glycosidases"/>
    <property type="match status" value="1"/>
</dbReference>
<evidence type="ECO:0000259" key="7">
    <source>
        <dbReference type="SMART" id="SM01038"/>
    </source>
</evidence>
<protein>
    <recommendedName>
        <fullName evidence="3">beta-galactosidase</fullName>
        <ecNumber evidence="3">3.2.1.23</ecNumber>
    </recommendedName>
    <alternativeName>
        <fullName evidence="6">Lactase</fullName>
    </alternativeName>
</protein>
<dbReference type="Pfam" id="PF00703">
    <property type="entry name" value="Glyco_hydro_2"/>
    <property type="match status" value="1"/>
</dbReference>
<dbReference type="Pfam" id="PF02836">
    <property type="entry name" value="Glyco_hydro_2_C"/>
    <property type="match status" value="1"/>
</dbReference>
<dbReference type="Gene3D" id="2.70.98.10">
    <property type="match status" value="1"/>
</dbReference>
<evidence type="ECO:0000256" key="2">
    <source>
        <dbReference type="ARBA" id="ARBA00007401"/>
    </source>
</evidence>
<dbReference type="FunFam" id="3.20.20.80:FF:000018">
    <property type="entry name" value="Beta-galactosidase"/>
    <property type="match status" value="1"/>
</dbReference>
<dbReference type="Gene3D" id="2.60.120.260">
    <property type="entry name" value="Galactose-binding domain-like"/>
    <property type="match status" value="1"/>
</dbReference>
<dbReference type="GO" id="GO:0004565">
    <property type="term" value="F:beta-galactosidase activity"/>
    <property type="evidence" value="ECO:0007669"/>
    <property type="project" value="UniProtKB-EC"/>
</dbReference>
<dbReference type="InterPro" id="IPR006102">
    <property type="entry name" value="Ig-like_GH2"/>
</dbReference>
<comment type="caution">
    <text evidence="8">The sequence shown here is derived from an EMBL/GenBank/DDBJ whole genome shotgun (WGS) entry which is preliminary data.</text>
</comment>
<dbReference type="EC" id="3.2.1.23" evidence="3"/>
<keyword evidence="4" id="KW-0378">Hydrolase</keyword>
<dbReference type="InterPro" id="IPR017853">
    <property type="entry name" value="GH"/>
</dbReference>
<dbReference type="PANTHER" id="PTHR46323">
    <property type="entry name" value="BETA-GALACTOSIDASE"/>
    <property type="match status" value="1"/>
</dbReference>
<evidence type="ECO:0000256" key="4">
    <source>
        <dbReference type="ARBA" id="ARBA00022801"/>
    </source>
</evidence>
<comment type="similarity">
    <text evidence="2">Belongs to the glycosyl hydrolase 2 family.</text>
</comment>
<dbReference type="InterPro" id="IPR036156">
    <property type="entry name" value="Beta-gal/glucu_dom_sf"/>
</dbReference>
<dbReference type="InterPro" id="IPR032312">
    <property type="entry name" value="LacZ_4"/>
</dbReference>
<dbReference type="SUPFAM" id="SSF74650">
    <property type="entry name" value="Galactose mutarotase-like"/>
    <property type="match status" value="1"/>
</dbReference>
<dbReference type="PROSITE" id="PS00608">
    <property type="entry name" value="GLYCOSYL_HYDROL_F2_2"/>
    <property type="match status" value="1"/>
</dbReference>
<evidence type="ECO:0000256" key="5">
    <source>
        <dbReference type="ARBA" id="ARBA00023295"/>
    </source>
</evidence>
<evidence type="ECO:0000256" key="6">
    <source>
        <dbReference type="ARBA" id="ARBA00032230"/>
    </source>
</evidence>
<dbReference type="GO" id="GO:0030246">
    <property type="term" value="F:carbohydrate binding"/>
    <property type="evidence" value="ECO:0007669"/>
    <property type="project" value="InterPro"/>
</dbReference>
<dbReference type="InterPro" id="IPR023232">
    <property type="entry name" value="Glyco_hydro_2_AS"/>
</dbReference>
<dbReference type="SMART" id="SM01038">
    <property type="entry name" value="Bgal_small_N"/>
    <property type="match status" value="1"/>
</dbReference>
<dbReference type="InterPro" id="IPR006104">
    <property type="entry name" value="Glyco_hydro_2_N"/>
</dbReference>
<dbReference type="PRINTS" id="PR00132">
    <property type="entry name" value="GLHYDRLASE2"/>
</dbReference>